<evidence type="ECO:0000313" key="3">
    <source>
        <dbReference type="Proteomes" id="UP000001074"/>
    </source>
</evidence>
<dbReference type="PANTHER" id="PTHR13285:SF19">
    <property type="entry name" value="PROTEIN-CYSTEINE N-PALMITOYLTRANSFERASE HHAT-LIKE PROTEIN"/>
    <property type="match status" value="1"/>
</dbReference>
<evidence type="ECO:0000256" key="1">
    <source>
        <dbReference type="SAM" id="Phobius"/>
    </source>
</evidence>
<proteinExistence type="predicted"/>
<dbReference type="InParanoid" id="G1Q0K8"/>
<organism evidence="2 3">
    <name type="scientific">Myotis lucifugus</name>
    <name type="common">Little brown bat</name>
    <dbReference type="NCBI Taxonomy" id="59463"/>
    <lineage>
        <taxon>Eukaryota</taxon>
        <taxon>Metazoa</taxon>
        <taxon>Chordata</taxon>
        <taxon>Craniata</taxon>
        <taxon>Vertebrata</taxon>
        <taxon>Euteleostomi</taxon>
        <taxon>Mammalia</taxon>
        <taxon>Eutheria</taxon>
        <taxon>Laurasiatheria</taxon>
        <taxon>Chiroptera</taxon>
        <taxon>Yangochiroptera</taxon>
        <taxon>Vespertilionidae</taxon>
        <taxon>Myotis</taxon>
    </lineage>
</organism>
<reference evidence="2 3" key="1">
    <citation type="journal article" date="2011" name="Nature">
        <title>A high-resolution map of human evolutionary constraint using 29 mammals.</title>
        <authorList>
            <person name="Lindblad-Toh K."/>
            <person name="Garber M."/>
            <person name="Zuk O."/>
            <person name="Lin M.F."/>
            <person name="Parker B.J."/>
            <person name="Washietl S."/>
            <person name="Kheradpour P."/>
            <person name="Ernst J."/>
            <person name="Jordan G."/>
            <person name="Mauceli E."/>
            <person name="Ward L.D."/>
            <person name="Lowe C.B."/>
            <person name="Holloway A.K."/>
            <person name="Clamp M."/>
            <person name="Gnerre S."/>
            <person name="Alfoldi J."/>
            <person name="Beal K."/>
            <person name="Chang J."/>
            <person name="Clawson H."/>
            <person name="Cuff J."/>
            <person name="Di Palma F."/>
            <person name="Fitzgerald S."/>
            <person name="Flicek P."/>
            <person name="Guttman M."/>
            <person name="Hubisz M.J."/>
            <person name="Jaffe D.B."/>
            <person name="Jungreis I."/>
            <person name="Kent W.J."/>
            <person name="Kostka D."/>
            <person name="Lara M."/>
            <person name="Martins A.L."/>
            <person name="Massingham T."/>
            <person name="Moltke I."/>
            <person name="Raney B.J."/>
            <person name="Rasmussen M.D."/>
            <person name="Robinson J."/>
            <person name="Stark A."/>
            <person name="Vilella A.J."/>
            <person name="Wen J."/>
            <person name="Xie X."/>
            <person name="Zody M.C."/>
            <person name="Baldwin J."/>
            <person name="Bloom T."/>
            <person name="Chin C.W."/>
            <person name="Heiman D."/>
            <person name="Nicol R."/>
            <person name="Nusbaum C."/>
            <person name="Young S."/>
            <person name="Wilkinson J."/>
            <person name="Worley K.C."/>
            <person name="Kovar C.L."/>
            <person name="Muzny D.M."/>
            <person name="Gibbs R.A."/>
            <person name="Cree A."/>
            <person name="Dihn H.H."/>
            <person name="Fowler G."/>
            <person name="Jhangiani S."/>
            <person name="Joshi V."/>
            <person name="Lee S."/>
            <person name="Lewis L.R."/>
            <person name="Nazareth L.V."/>
            <person name="Okwuonu G."/>
            <person name="Santibanez J."/>
            <person name="Warren W.C."/>
            <person name="Mardis E.R."/>
            <person name="Weinstock G.M."/>
            <person name="Wilson R.K."/>
            <person name="Delehaunty K."/>
            <person name="Dooling D."/>
            <person name="Fronik C."/>
            <person name="Fulton L."/>
            <person name="Fulton B."/>
            <person name="Graves T."/>
            <person name="Minx P."/>
            <person name="Sodergren E."/>
            <person name="Birney E."/>
            <person name="Margulies E.H."/>
            <person name="Herrero J."/>
            <person name="Green E.D."/>
            <person name="Haussler D."/>
            <person name="Siepel A."/>
            <person name="Goldman N."/>
            <person name="Pollard K.S."/>
            <person name="Pedersen J.S."/>
            <person name="Lander E.S."/>
            <person name="Kellis M."/>
        </authorList>
    </citation>
    <scope>NUCLEOTIDE SEQUENCE [LARGE SCALE GENOMIC DNA]</scope>
</reference>
<keyword evidence="1" id="KW-0812">Transmembrane</keyword>
<dbReference type="Ensembl" id="ENSMLUT00000027735.1">
    <property type="protein sequence ID" value="ENSMLUP00000017240.1"/>
    <property type="gene ID" value="ENSMLUG00000025635.1"/>
</dbReference>
<evidence type="ECO:0008006" key="4">
    <source>
        <dbReference type="Google" id="ProtNLM"/>
    </source>
</evidence>
<keyword evidence="1" id="KW-1133">Transmembrane helix</keyword>
<dbReference type="GeneTree" id="ENSGT00530000063629"/>
<evidence type="ECO:0000313" key="2">
    <source>
        <dbReference type="Ensembl" id="ENSMLUP00000017240.1"/>
    </source>
</evidence>
<name>G1Q0K8_MYOLU</name>
<dbReference type="PANTHER" id="PTHR13285">
    <property type="entry name" value="ACYLTRANSFERASE"/>
    <property type="match status" value="1"/>
</dbReference>
<reference evidence="2" key="2">
    <citation type="submission" date="2025-08" db="UniProtKB">
        <authorList>
            <consortium name="Ensembl"/>
        </authorList>
    </citation>
    <scope>IDENTIFICATION</scope>
</reference>
<dbReference type="EMBL" id="AAPE02044665">
    <property type="status" value="NOT_ANNOTATED_CDS"/>
    <property type="molecule type" value="Genomic_DNA"/>
</dbReference>
<protein>
    <recommendedName>
        <fullName evidence="4">Hedgehog acyltransferase like</fullName>
    </recommendedName>
</protein>
<reference evidence="2" key="3">
    <citation type="submission" date="2025-09" db="UniProtKB">
        <authorList>
            <consortium name="Ensembl"/>
        </authorList>
    </citation>
    <scope>IDENTIFICATION</scope>
</reference>
<feature type="transmembrane region" description="Helical" evidence="1">
    <location>
        <begin position="6"/>
        <end position="27"/>
    </location>
</feature>
<dbReference type="eggNOG" id="KOG3860">
    <property type="taxonomic scope" value="Eukaryota"/>
</dbReference>
<keyword evidence="1" id="KW-0472">Membrane</keyword>
<dbReference type="GO" id="GO:0005783">
    <property type="term" value="C:endoplasmic reticulum"/>
    <property type="evidence" value="ECO:0007669"/>
    <property type="project" value="TreeGrafter"/>
</dbReference>
<dbReference type="EMBL" id="AAPE02044666">
    <property type="status" value="NOT_ANNOTATED_CDS"/>
    <property type="molecule type" value="Genomic_DNA"/>
</dbReference>
<dbReference type="OMA" id="CECCMCC"/>
<accession>G1Q0K8</accession>
<sequence length="292" mass="32533">MVGTMGPWYLLLLLGHCVGHYVASLLGQPWLCLGLGMASLASFKLDPLISWQNGFVTGTFDLQEVLFQGGSGFTALRCTSFALESCAHPDRRYSLADLLKYNFYLPFFFFGPIMTFDRFHAQVSQVEPVRREGELWHIRAQAGLSVAAIIAVDIFFHFFYILTIPSDLKFASRLPDSALGGCAGDPEQGWGLGRPPPPPKCECCMCCPCWVPFARLLPAFSHRYVYDHIGGEHSEVIPELAASVATFAVTTLWLGPCDIVYLWSLLNCFGLNFELWVQKLAEREPLAHIEVS</sequence>
<dbReference type="GO" id="GO:0016746">
    <property type="term" value="F:acyltransferase activity"/>
    <property type="evidence" value="ECO:0007669"/>
    <property type="project" value="TreeGrafter"/>
</dbReference>
<feature type="transmembrane region" description="Helical" evidence="1">
    <location>
        <begin position="141"/>
        <end position="163"/>
    </location>
</feature>
<keyword evidence="3" id="KW-1185">Reference proteome</keyword>
<dbReference type="InterPro" id="IPR051085">
    <property type="entry name" value="MB_O-acyltransferase"/>
</dbReference>
<dbReference type="Proteomes" id="UP000001074">
    <property type="component" value="Unassembled WGS sequence"/>
</dbReference>
<dbReference type="STRING" id="59463.ENSMLUP00000017240"/>